<accession>A0AAD6F7L3</accession>
<name>A0AAD6F7L3_9TELE</name>
<feature type="non-terminal residue" evidence="1">
    <location>
        <position position="214"/>
    </location>
</feature>
<keyword evidence="2" id="KW-1185">Reference proteome</keyword>
<dbReference type="Proteomes" id="UP001219934">
    <property type="component" value="Unassembled WGS sequence"/>
</dbReference>
<comment type="caution">
    <text evidence="1">The sequence shown here is derived from an EMBL/GenBank/DDBJ whole genome shotgun (WGS) entry which is preliminary data.</text>
</comment>
<dbReference type="AlphaFoldDB" id="A0AAD6F7L3"/>
<evidence type="ECO:0000313" key="1">
    <source>
        <dbReference type="EMBL" id="KAJ4923488.1"/>
    </source>
</evidence>
<sequence length="214" mass="23047">MEVSAGYIRRVSMSTSKTQKGPPPPSYYDLSHHPPPTVSFTHFSKNASYGQSGICCSEVPGLCGGNIIKVVKDVKVRQGQGYIRLTSGPLLSLGTQLSLTLWLRITTDRGTKLLQILHCSHSAGYTEKKLSSRLAYEESLGSADRFQLTAAGERAGCFGEEVATAAMMEESLQTLRNGLNIKHTQWGLCCGENPGAAKCSLNSSEDGGRTFEPS</sequence>
<dbReference type="EMBL" id="JAPTMU010000030">
    <property type="protein sequence ID" value="KAJ4923488.1"/>
    <property type="molecule type" value="Genomic_DNA"/>
</dbReference>
<evidence type="ECO:0000313" key="2">
    <source>
        <dbReference type="Proteomes" id="UP001219934"/>
    </source>
</evidence>
<organism evidence="1 2">
    <name type="scientific">Pogonophryne albipinna</name>
    <dbReference type="NCBI Taxonomy" id="1090488"/>
    <lineage>
        <taxon>Eukaryota</taxon>
        <taxon>Metazoa</taxon>
        <taxon>Chordata</taxon>
        <taxon>Craniata</taxon>
        <taxon>Vertebrata</taxon>
        <taxon>Euteleostomi</taxon>
        <taxon>Actinopterygii</taxon>
        <taxon>Neopterygii</taxon>
        <taxon>Teleostei</taxon>
        <taxon>Neoteleostei</taxon>
        <taxon>Acanthomorphata</taxon>
        <taxon>Eupercaria</taxon>
        <taxon>Perciformes</taxon>
        <taxon>Notothenioidei</taxon>
        <taxon>Pogonophryne</taxon>
    </lineage>
</organism>
<proteinExistence type="predicted"/>
<gene>
    <name evidence="1" type="ORF">JOQ06_014176</name>
</gene>
<reference evidence="1" key="1">
    <citation type="submission" date="2022-11" db="EMBL/GenBank/DDBJ databases">
        <title>Chromosome-level genome of Pogonophryne albipinna.</title>
        <authorList>
            <person name="Jo E."/>
        </authorList>
    </citation>
    <scope>NUCLEOTIDE SEQUENCE</scope>
    <source>
        <strain evidence="1">SGF0006</strain>
        <tissue evidence="1">Muscle</tissue>
    </source>
</reference>
<protein>
    <submittedName>
        <fullName evidence="1">Uncharacterized protein</fullName>
    </submittedName>
</protein>